<dbReference type="EMBL" id="JBHZQA010000002">
    <property type="protein sequence ID" value="MFE3847247.1"/>
    <property type="molecule type" value="Genomic_DNA"/>
</dbReference>
<keyword evidence="2" id="KW-1185">Reference proteome</keyword>
<accession>A0ABW6HJP2</accession>
<dbReference type="Proteomes" id="UP001600039">
    <property type="component" value="Unassembled WGS sequence"/>
</dbReference>
<gene>
    <name evidence="1" type="ORF">ACFX5D_04615</name>
</gene>
<organism evidence="1 2">
    <name type="scientific">Flavobacterium fructosi</name>
    <dbReference type="NCBI Taxonomy" id="3230416"/>
    <lineage>
        <taxon>Bacteria</taxon>
        <taxon>Pseudomonadati</taxon>
        <taxon>Bacteroidota</taxon>
        <taxon>Flavobacteriia</taxon>
        <taxon>Flavobacteriales</taxon>
        <taxon>Flavobacteriaceae</taxon>
        <taxon>Flavobacterium</taxon>
    </lineage>
</organism>
<comment type="caution">
    <text evidence="1">The sequence shown here is derived from an EMBL/GenBank/DDBJ whole genome shotgun (WGS) entry which is preliminary data.</text>
</comment>
<dbReference type="RefSeq" id="WP_379857075.1">
    <property type="nucleotide sequence ID" value="NZ_JBHZQA010000002.1"/>
</dbReference>
<name>A0ABW6HJP2_9FLAO</name>
<protein>
    <submittedName>
        <fullName evidence="1">Uncharacterized protein</fullName>
    </submittedName>
</protein>
<sequence length="101" mass="12022">MELKKVKKKSGGFSYNFDDIFTVIINERIGGIDFVLNLLYFIEYQMIDIPNAWSFIDFYIRKANSFRAMGRSGMTNNQYLNDLFQKYRAIKRCRIINEIIN</sequence>
<evidence type="ECO:0000313" key="2">
    <source>
        <dbReference type="Proteomes" id="UP001600039"/>
    </source>
</evidence>
<evidence type="ECO:0000313" key="1">
    <source>
        <dbReference type="EMBL" id="MFE3847247.1"/>
    </source>
</evidence>
<reference evidence="1 2" key="1">
    <citation type="submission" date="2024-06" db="EMBL/GenBank/DDBJ databases">
        <title>Flavobacterium spp. isolated from glacier.</title>
        <authorList>
            <person name="Han D."/>
        </authorList>
    </citation>
    <scope>NUCLEOTIDE SEQUENCE [LARGE SCALE GENOMIC DNA]</scope>
    <source>
        <strain evidence="1 2">LB3P45</strain>
    </source>
</reference>
<proteinExistence type="predicted"/>